<dbReference type="SUPFAM" id="SSF52833">
    <property type="entry name" value="Thioredoxin-like"/>
    <property type="match status" value="1"/>
</dbReference>
<evidence type="ECO:0000256" key="1">
    <source>
        <dbReference type="PROSITE-ProRule" id="PRU00339"/>
    </source>
</evidence>
<accession>A0ABC8UZB2</accession>
<dbReference type="InterPro" id="IPR019734">
    <property type="entry name" value="TPR_rpt"/>
</dbReference>
<feature type="domain" description="Thioredoxin" evidence="4">
    <location>
        <begin position="571"/>
        <end position="652"/>
    </location>
</feature>
<feature type="compositionally biased region" description="Polar residues" evidence="3">
    <location>
        <begin position="47"/>
        <end position="56"/>
    </location>
</feature>
<sequence length="665" mass="74040">MAEAEKYNEEKKMGCGLVRAVFRRRRSGPKKPPVPPLPRNGKVKFRGTNTSKKSTNPMPPTSLHHGRRPSKPERNLTPSNINSSMNSMSQVVNLAYTRKLRREPTFNSSELSLTISRQRQPIVSDTEYKASSSNIMLSGQFGNLKQSGTKNVKTLDYHLRTVKKTANSEAETTFIMGNIVSGESQQLGNIYSGVMNKLDPDVLKKMGNEKHKKGMYEAALALYDQAIALDSGKASYYSNKSAAFIGLGRLVEAVFECRKAIQIDPSYNNAHYRLARLYHRLGEADKALSHYKCSGSKAGTKDIAEAQTLQTHHRNCTQAQSLKDWNTLLKQSQSALSFGADSAQKIYAMQAEALLKLGRHQEAYTSIENGPNFDTELCTRFYGSAGSAYLLTIQAQVYMSVGRFEDAVAMAQRAARVHSSNEINALVNRARAVTLARSNGNQLFKKSKFSEACAAYTEGLEQEPYNSVLLCNRAACRSKLGQFEKAVEDCTTALNGRPSYSKARLRRANCNAQLERWEAAIQDYEMLIQETPGDEEVGRALFEAQIQLKKQRSNDIDDMNFGPNLIHISSEGHFRHYVTAPGMSVVLFCNKTCQKQVLQQMKQVCKRFPSVNFLKVGIEEHPELAKSEGVDSVPAFKVYKNGSNLIEIPGDNCELLESSVLFHSS</sequence>
<comment type="caution">
    <text evidence="5">The sequence shown here is derived from an EMBL/GenBank/DDBJ whole genome shotgun (WGS) entry which is preliminary data.</text>
</comment>
<dbReference type="Pfam" id="PF00085">
    <property type="entry name" value="Thioredoxin"/>
    <property type="match status" value="1"/>
</dbReference>
<evidence type="ECO:0000313" key="5">
    <source>
        <dbReference type="EMBL" id="CAK9186436.1"/>
    </source>
</evidence>
<evidence type="ECO:0000259" key="4">
    <source>
        <dbReference type="Pfam" id="PF00085"/>
    </source>
</evidence>
<feature type="repeat" description="TPR" evidence="1">
    <location>
        <begin position="200"/>
        <end position="233"/>
    </location>
</feature>
<keyword evidence="1" id="KW-0802">TPR repeat</keyword>
<organism evidence="5 6">
    <name type="scientific">Ilex paraguariensis</name>
    <name type="common">yerba mate</name>
    <dbReference type="NCBI Taxonomy" id="185542"/>
    <lineage>
        <taxon>Eukaryota</taxon>
        <taxon>Viridiplantae</taxon>
        <taxon>Streptophyta</taxon>
        <taxon>Embryophyta</taxon>
        <taxon>Tracheophyta</taxon>
        <taxon>Spermatophyta</taxon>
        <taxon>Magnoliopsida</taxon>
        <taxon>eudicotyledons</taxon>
        <taxon>Gunneridae</taxon>
        <taxon>Pentapetalae</taxon>
        <taxon>asterids</taxon>
        <taxon>campanulids</taxon>
        <taxon>Aquifoliales</taxon>
        <taxon>Aquifoliaceae</taxon>
        <taxon>Ilex</taxon>
    </lineage>
</organism>
<gene>
    <name evidence="5" type="ORF">ILEXP_LOCUS56929</name>
</gene>
<dbReference type="SMART" id="SM00028">
    <property type="entry name" value="TPR"/>
    <property type="match status" value="7"/>
</dbReference>
<dbReference type="InterPro" id="IPR011990">
    <property type="entry name" value="TPR-like_helical_dom_sf"/>
</dbReference>
<keyword evidence="6" id="KW-1185">Reference proteome</keyword>
<reference evidence="5 6" key="1">
    <citation type="submission" date="2024-02" db="EMBL/GenBank/DDBJ databases">
        <authorList>
            <person name="Vignale AGUSTIN F."/>
            <person name="Sosa J E."/>
            <person name="Modenutti C."/>
        </authorList>
    </citation>
    <scope>NUCLEOTIDE SEQUENCE [LARGE SCALE GENOMIC DNA]</scope>
</reference>
<dbReference type="Gene3D" id="1.25.40.10">
    <property type="entry name" value="Tetratricopeptide repeat domain"/>
    <property type="match status" value="1"/>
</dbReference>
<name>A0ABC8UZB2_9AQUA</name>
<dbReference type="Gene3D" id="3.40.30.10">
    <property type="entry name" value="Glutaredoxin"/>
    <property type="match status" value="1"/>
</dbReference>
<dbReference type="PROSITE" id="PS50005">
    <property type="entry name" value="TPR"/>
    <property type="match status" value="1"/>
</dbReference>
<dbReference type="CDD" id="cd02947">
    <property type="entry name" value="TRX_family"/>
    <property type="match status" value="1"/>
</dbReference>
<dbReference type="Pfam" id="PF13432">
    <property type="entry name" value="TPR_16"/>
    <property type="match status" value="1"/>
</dbReference>
<proteinExistence type="predicted"/>
<dbReference type="PANTHER" id="PTHR46050">
    <property type="entry name" value="TPR REPEAT-CONTAINING THIOREDOXIN"/>
    <property type="match status" value="1"/>
</dbReference>
<dbReference type="Proteomes" id="UP001642360">
    <property type="component" value="Unassembled WGS sequence"/>
</dbReference>
<dbReference type="Pfam" id="PF14559">
    <property type="entry name" value="TPR_19"/>
    <property type="match status" value="1"/>
</dbReference>
<evidence type="ECO:0000256" key="3">
    <source>
        <dbReference type="SAM" id="MobiDB-lite"/>
    </source>
</evidence>
<dbReference type="InterPro" id="IPR036249">
    <property type="entry name" value="Thioredoxin-like_sf"/>
</dbReference>
<evidence type="ECO:0000313" key="6">
    <source>
        <dbReference type="Proteomes" id="UP001642360"/>
    </source>
</evidence>
<feature type="region of interest" description="Disordered" evidence="3">
    <location>
        <begin position="1"/>
        <end position="85"/>
    </location>
</feature>
<dbReference type="InterPro" id="IPR013766">
    <property type="entry name" value="Thioredoxin_domain"/>
</dbReference>
<feature type="coiled-coil region" evidence="2">
    <location>
        <begin position="500"/>
        <end position="527"/>
    </location>
</feature>
<evidence type="ECO:0000256" key="2">
    <source>
        <dbReference type="SAM" id="Coils"/>
    </source>
</evidence>
<dbReference type="GO" id="GO:0006950">
    <property type="term" value="P:response to stress"/>
    <property type="evidence" value="ECO:0007669"/>
    <property type="project" value="UniProtKB-ARBA"/>
</dbReference>
<protein>
    <recommendedName>
        <fullName evidence="4">Thioredoxin domain-containing protein</fullName>
    </recommendedName>
</protein>
<dbReference type="EMBL" id="CAUOFW020009580">
    <property type="protein sequence ID" value="CAK9186436.1"/>
    <property type="molecule type" value="Genomic_DNA"/>
</dbReference>
<feature type="compositionally biased region" description="Basic and acidic residues" evidence="3">
    <location>
        <begin position="1"/>
        <end position="13"/>
    </location>
</feature>
<dbReference type="SUPFAM" id="SSF48452">
    <property type="entry name" value="TPR-like"/>
    <property type="match status" value="2"/>
</dbReference>
<dbReference type="AlphaFoldDB" id="A0ABC8UZB2"/>
<dbReference type="InterPro" id="IPR044534">
    <property type="entry name" value="TTL1-4"/>
</dbReference>
<dbReference type="PANTHER" id="PTHR46050:SF18">
    <property type="entry name" value="TETRATRICOPEPTIDE REPEAT (TPR)-LIKE SUPERFAMILY PROTEIN"/>
    <property type="match status" value="1"/>
</dbReference>
<keyword evidence="2" id="KW-0175">Coiled coil</keyword>